<dbReference type="EMBL" id="VHSG01000014">
    <property type="protein sequence ID" value="TQV77608.1"/>
    <property type="molecule type" value="Genomic_DNA"/>
</dbReference>
<dbReference type="AlphaFoldDB" id="A0A545TK77"/>
<dbReference type="PROSITE" id="PS00070">
    <property type="entry name" value="ALDEHYDE_DEHYDR_CYS"/>
    <property type="match status" value="1"/>
</dbReference>
<dbReference type="InterPro" id="IPR016161">
    <property type="entry name" value="Ald_DH/histidinol_DH"/>
</dbReference>
<dbReference type="RefSeq" id="WP_142905090.1">
    <property type="nucleotide sequence ID" value="NZ_ML660095.1"/>
</dbReference>
<sequence length="483" mass="52076">MVNERFFYAGEWQDPLATESFDVHDPASGERIGKIPLAGHEDIDRAVQAARQAVPVWASMHADERARIIHKAADLIVTRIDEIAELLTREQGKPVSGSRKEIEFGIEVLRYYAQEGRCVYGSLRPSMSTGIKSIVSYQPLGVVAAIVPWNYPVDIYCWKIGAALAAGCPIVVKPPHETPFAIGKVVECFEEAGLPPGVLANLPGTGPVAGAALAKHPGVDAISATASVAAGQDIMRNAAGNLKRLSLELGGHSPFIVLPDADIEEAASAAMRRSFSNMGQICIAVNRILVHQAVHKRFIEALTELTTAIELGHGMEPGVEYGPALNQSVIERTQRHIKDALAKGGKLITGGDHAQLAGLEKGFFFRPTLIDKAPLNSLPMTEETYGPLAAIHSCDCEKTLLDNANSLPYGLAAYVFSRDLERAWDIADQLEFGAVGVNINDTTELQAPFGGWKLSGIGSELGPEGLHAFLQPKHVKVRVRRRV</sequence>
<accession>A0A545TK77</accession>
<dbReference type="PANTHER" id="PTHR43353">
    <property type="entry name" value="SUCCINATE-SEMIALDEHYDE DEHYDROGENASE, MITOCHONDRIAL"/>
    <property type="match status" value="1"/>
</dbReference>
<proteinExistence type="inferred from homology"/>
<name>A0A545TK77_9GAMM</name>
<dbReference type="InterPro" id="IPR016160">
    <property type="entry name" value="Ald_DH_CS_CYS"/>
</dbReference>
<keyword evidence="5" id="KW-1185">Reference proteome</keyword>
<dbReference type="InterPro" id="IPR050740">
    <property type="entry name" value="Aldehyde_DH_Superfamily"/>
</dbReference>
<comment type="similarity">
    <text evidence="1">Belongs to the aldehyde dehydrogenase family.</text>
</comment>
<evidence type="ECO:0000256" key="2">
    <source>
        <dbReference type="ARBA" id="ARBA00023002"/>
    </source>
</evidence>
<organism evidence="4 5">
    <name type="scientific">Exilibacterium tricleocarpae</name>
    <dbReference type="NCBI Taxonomy" id="2591008"/>
    <lineage>
        <taxon>Bacteria</taxon>
        <taxon>Pseudomonadati</taxon>
        <taxon>Pseudomonadota</taxon>
        <taxon>Gammaproteobacteria</taxon>
        <taxon>Cellvibrionales</taxon>
        <taxon>Cellvibrionaceae</taxon>
        <taxon>Exilibacterium</taxon>
    </lineage>
</organism>
<comment type="caution">
    <text evidence="4">The sequence shown here is derived from an EMBL/GenBank/DDBJ whole genome shotgun (WGS) entry which is preliminary data.</text>
</comment>
<dbReference type="Proteomes" id="UP000319732">
    <property type="component" value="Unassembled WGS sequence"/>
</dbReference>
<dbReference type="Gene3D" id="3.40.605.10">
    <property type="entry name" value="Aldehyde Dehydrogenase, Chain A, domain 1"/>
    <property type="match status" value="1"/>
</dbReference>
<evidence type="ECO:0000313" key="4">
    <source>
        <dbReference type="EMBL" id="TQV77608.1"/>
    </source>
</evidence>
<dbReference type="Gene3D" id="3.40.309.10">
    <property type="entry name" value="Aldehyde Dehydrogenase, Chain A, domain 2"/>
    <property type="match status" value="1"/>
</dbReference>
<evidence type="ECO:0000256" key="1">
    <source>
        <dbReference type="ARBA" id="ARBA00009986"/>
    </source>
</evidence>
<gene>
    <name evidence="4" type="ORF">FKG94_14640</name>
</gene>
<dbReference type="PANTHER" id="PTHR43353:SF5">
    <property type="entry name" value="SUCCINATE-SEMIALDEHYDE DEHYDROGENASE, MITOCHONDRIAL"/>
    <property type="match status" value="1"/>
</dbReference>
<dbReference type="GO" id="GO:0009450">
    <property type="term" value="P:gamma-aminobutyric acid catabolic process"/>
    <property type="evidence" value="ECO:0007669"/>
    <property type="project" value="TreeGrafter"/>
</dbReference>
<reference evidence="4 5" key="1">
    <citation type="submission" date="2019-06" db="EMBL/GenBank/DDBJ databases">
        <title>Whole genome sequence for Cellvibrionaceae sp. R142.</title>
        <authorList>
            <person name="Wang G."/>
        </authorList>
    </citation>
    <scope>NUCLEOTIDE SEQUENCE [LARGE SCALE GENOMIC DNA]</scope>
    <source>
        <strain evidence="4 5">R142</strain>
    </source>
</reference>
<dbReference type="FunFam" id="3.40.605.10:FF:000007">
    <property type="entry name" value="NAD/NADP-dependent betaine aldehyde dehydrogenase"/>
    <property type="match status" value="1"/>
</dbReference>
<dbReference type="OrthoDB" id="5887723at2"/>
<feature type="domain" description="Aldehyde dehydrogenase" evidence="3">
    <location>
        <begin position="17"/>
        <end position="475"/>
    </location>
</feature>
<protein>
    <submittedName>
        <fullName evidence="4">Aldehyde dehydrogenase family protein</fullName>
    </submittedName>
</protein>
<dbReference type="InterPro" id="IPR016162">
    <property type="entry name" value="Ald_DH_N"/>
</dbReference>
<dbReference type="InterPro" id="IPR016163">
    <property type="entry name" value="Ald_DH_C"/>
</dbReference>
<dbReference type="SUPFAM" id="SSF53720">
    <property type="entry name" value="ALDH-like"/>
    <property type="match status" value="1"/>
</dbReference>
<evidence type="ECO:0000313" key="5">
    <source>
        <dbReference type="Proteomes" id="UP000319732"/>
    </source>
</evidence>
<dbReference type="InterPro" id="IPR015590">
    <property type="entry name" value="Aldehyde_DH_dom"/>
</dbReference>
<keyword evidence="2" id="KW-0560">Oxidoreductase</keyword>
<evidence type="ECO:0000259" key="3">
    <source>
        <dbReference type="Pfam" id="PF00171"/>
    </source>
</evidence>
<dbReference type="GO" id="GO:0004777">
    <property type="term" value="F:succinate-semialdehyde dehydrogenase (NAD+) activity"/>
    <property type="evidence" value="ECO:0007669"/>
    <property type="project" value="TreeGrafter"/>
</dbReference>
<dbReference type="Pfam" id="PF00171">
    <property type="entry name" value="Aldedh"/>
    <property type="match status" value="1"/>
</dbReference>